<evidence type="ECO:0000256" key="4">
    <source>
        <dbReference type="ARBA" id="ARBA00022989"/>
    </source>
</evidence>
<dbReference type="Pfam" id="PF07690">
    <property type="entry name" value="MFS_1"/>
    <property type="match status" value="1"/>
</dbReference>
<dbReference type="PANTHER" id="PTHR23526">
    <property type="entry name" value="INTEGRAL MEMBRANE TRANSPORT PROTEIN-RELATED"/>
    <property type="match status" value="1"/>
</dbReference>
<feature type="domain" description="Major facilitator superfamily (MFS) profile" evidence="7">
    <location>
        <begin position="1"/>
        <end position="180"/>
    </location>
</feature>
<keyword evidence="2" id="KW-0813">Transport</keyword>
<name>A0A1E7DK55_9BACI</name>
<feature type="transmembrane region" description="Helical" evidence="6">
    <location>
        <begin position="154"/>
        <end position="173"/>
    </location>
</feature>
<evidence type="ECO:0000313" key="8">
    <source>
        <dbReference type="EMBL" id="OES43471.1"/>
    </source>
</evidence>
<feature type="transmembrane region" description="Helical" evidence="6">
    <location>
        <begin position="39"/>
        <end position="56"/>
    </location>
</feature>
<dbReference type="EMBL" id="MAMP01000025">
    <property type="protein sequence ID" value="OES43471.1"/>
    <property type="molecule type" value="Genomic_DNA"/>
</dbReference>
<dbReference type="PANTHER" id="PTHR23526:SF2">
    <property type="entry name" value="MAJOR FACILITATOR SUPERFAMILY (MFS) PROFILE DOMAIN-CONTAINING PROTEIN"/>
    <property type="match status" value="1"/>
</dbReference>
<dbReference type="InterPro" id="IPR020846">
    <property type="entry name" value="MFS_dom"/>
</dbReference>
<evidence type="ECO:0000256" key="1">
    <source>
        <dbReference type="ARBA" id="ARBA00004651"/>
    </source>
</evidence>
<dbReference type="AlphaFoldDB" id="A0A1E7DK55"/>
<organism evidence="8 9">
    <name type="scientific">Domibacillus iocasae</name>
    <dbReference type="NCBI Taxonomy" id="1714016"/>
    <lineage>
        <taxon>Bacteria</taxon>
        <taxon>Bacillati</taxon>
        <taxon>Bacillota</taxon>
        <taxon>Bacilli</taxon>
        <taxon>Bacillales</taxon>
        <taxon>Bacillaceae</taxon>
        <taxon>Domibacillus</taxon>
    </lineage>
</organism>
<feature type="transmembrane region" description="Helical" evidence="6">
    <location>
        <begin position="7"/>
        <end position="27"/>
    </location>
</feature>
<dbReference type="PROSITE" id="PS50850">
    <property type="entry name" value="MFS"/>
    <property type="match status" value="1"/>
</dbReference>
<feature type="transmembrane region" description="Helical" evidence="6">
    <location>
        <begin position="68"/>
        <end position="86"/>
    </location>
</feature>
<evidence type="ECO:0000256" key="2">
    <source>
        <dbReference type="ARBA" id="ARBA00022448"/>
    </source>
</evidence>
<evidence type="ECO:0000256" key="5">
    <source>
        <dbReference type="ARBA" id="ARBA00023136"/>
    </source>
</evidence>
<feature type="transmembrane region" description="Helical" evidence="6">
    <location>
        <begin position="130"/>
        <end position="148"/>
    </location>
</feature>
<keyword evidence="4 6" id="KW-1133">Transmembrane helix</keyword>
<comment type="subcellular location">
    <subcellularLocation>
        <location evidence="1">Cell membrane</location>
        <topology evidence="1">Multi-pass membrane protein</topology>
    </subcellularLocation>
</comment>
<reference evidence="8 9" key="1">
    <citation type="submission" date="2016-06" db="EMBL/GenBank/DDBJ databases">
        <title>Domibacillus iocasae genome sequencing.</title>
        <authorList>
            <person name="Verma A."/>
            <person name="Pal Y."/>
            <person name="Ojha A.K."/>
            <person name="Krishnamurthi S."/>
        </authorList>
    </citation>
    <scope>NUCLEOTIDE SEQUENCE [LARGE SCALE GENOMIC DNA]</scope>
    <source>
        <strain evidence="8 9">DSM 29979</strain>
    </source>
</reference>
<proteinExistence type="predicted"/>
<evidence type="ECO:0000313" key="9">
    <source>
        <dbReference type="Proteomes" id="UP000095658"/>
    </source>
</evidence>
<gene>
    <name evidence="8" type="ORF">BA724_13705</name>
</gene>
<dbReference type="GO" id="GO:0005886">
    <property type="term" value="C:plasma membrane"/>
    <property type="evidence" value="ECO:0007669"/>
    <property type="project" value="UniProtKB-SubCell"/>
</dbReference>
<dbReference type="OrthoDB" id="9807274at2"/>
<evidence type="ECO:0000256" key="3">
    <source>
        <dbReference type="ARBA" id="ARBA00022692"/>
    </source>
</evidence>
<protein>
    <submittedName>
        <fullName evidence="8">MFS transporter</fullName>
    </submittedName>
</protein>
<keyword evidence="9" id="KW-1185">Reference proteome</keyword>
<dbReference type="InterPro" id="IPR011701">
    <property type="entry name" value="MFS"/>
</dbReference>
<keyword evidence="5 6" id="KW-0472">Membrane</keyword>
<accession>A0A1E7DK55</accession>
<dbReference type="STRING" id="1714016.BA724_13705"/>
<dbReference type="GO" id="GO:0022857">
    <property type="term" value="F:transmembrane transporter activity"/>
    <property type="evidence" value="ECO:0007669"/>
    <property type="project" value="InterPro"/>
</dbReference>
<sequence length="180" mass="20259">MNYRQFVLSQSIIFMASSMVFPFYVLLLRNVGDSYSQFGWAYGLFALTSALSYPVIGKWADQSGDRTLLLFYSLAMAFILLLFPLVTNVWQVYVLQIVMGVLGAVQKNTEKAVLARRADKKQVGADMGRYHFWTSIAAAAAIIITGYLVDFLTIATIFYIASLLYAWSGIVIWKKKKAFS</sequence>
<dbReference type="SUPFAM" id="SSF103473">
    <property type="entry name" value="MFS general substrate transporter"/>
    <property type="match status" value="1"/>
</dbReference>
<keyword evidence="3 6" id="KW-0812">Transmembrane</keyword>
<dbReference type="InterPro" id="IPR052528">
    <property type="entry name" value="Sugar_transport-like"/>
</dbReference>
<dbReference type="InterPro" id="IPR036259">
    <property type="entry name" value="MFS_trans_sf"/>
</dbReference>
<evidence type="ECO:0000256" key="6">
    <source>
        <dbReference type="SAM" id="Phobius"/>
    </source>
</evidence>
<dbReference type="RefSeq" id="WP_069939908.1">
    <property type="nucleotide sequence ID" value="NZ_MAMP01000025.1"/>
</dbReference>
<evidence type="ECO:0000259" key="7">
    <source>
        <dbReference type="PROSITE" id="PS50850"/>
    </source>
</evidence>
<dbReference type="Gene3D" id="1.20.1250.20">
    <property type="entry name" value="MFS general substrate transporter like domains"/>
    <property type="match status" value="1"/>
</dbReference>
<comment type="caution">
    <text evidence="8">The sequence shown here is derived from an EMBL/GenBank/DDBJ whole genome shotgun (WGS) entry which is preliminary data.</text>
</comment>
<dbReference type="Proteomes" id="UP000095658">
    <property type="component" value="Unassembled WGS sequence"/>
</dbReference>